<keyword evidence="5" id="KW-0539">Nucleus</keyword>
<evidence type="ECO:0000313" key="9">
    <source>
        <dbReference type="Proteomes" id="UP000001514"/>
    </source>
</evidence>
<accession>D8RBH0</accession>
<dbReference type="CDD" id="cd18983">
    <property type="entry name" value="CBD_MSL3_like"/>
    <property type="match status" value="1"/>
</dbReference>
<feature type="compositionally biased region" description="Basic and acidic residues" evidence="6">
    <location>
        <begin position="122"/>
        <end position="131"/>
    </location>
</feature>
<dbReference type="eggNOG" id="KOG3001">
    <property type="taxonomic scope" value="Eukaryota"/>
</dbReference>
<dbReference type="InterPro" id="IPR053820">
    <property type="entry name" value="MSL3_chromo-like"/>
</dbReference>
<dbReference type="GO" id="GO:0000123">
    <property type="term" value="C:histone acetyltransferase complex"/>
    <property type="evidence" value="ECO:0000318"/>
    <property type="project" value="GO_Central"/>
</dbReference>
<evidence type="ECO:0000256" key="6">
    <source>
        <dbReference type="SAM" id="MobiDB-lite"/>
    </source>
</evidence>
<dbReference type="AlphaFoldDB" id="D8RBH0"/>
<dbReference type="Gramene" id="EFJ30795">
    <property type="protein sequence ID" value="EFJ30795"/>
    <property type="gene ID" value="SELMODRAFT_270711"/>
</dbReference>
<dbReference type="Pfam" id="PF05712">
    <property type="entry name" value="MRG"/>
    <property type="match status" value="1"/>
</dbReference>
<dbReference type="GO" id="GO:0006355">
    <property type="term" value="P:regulation of DNA-templated transcription"/>
    <property type="evidence" value="ECO:0007669"/>
    <property type="project" value="InterPro"/>
</dbReference>
<dbReference type="InterPro" id="IPR026541">
    <property type="entry name" value="MRG_dom"/>
</dbReference>
<keyword evidence="3" id="KW-0805">Transcription regulation</keyword>
<dbReference type="InterPro" id="IPR008676">
    <property type="entry name" value="MRG"/>
</dbReference>
<dbReference type="FunCoup" id="D8RBH0">
    <property type="interactions" value="3762"/>
</dbReference>
<dbReference type="InterPro" id="IPR016197">
    <property type="entry name" value="Chromo-like_dom_sf"/>
</dbReference>
<sequence>MSAPLDAPAEEDTTGEKEIAMTQFKDGDKVLAYHGPLIYEAKIQKAELRKNEWKYFVHYLGWSKNWDEWIGEERLLPLNEENLEKQKHLVNTQAADKRGKGRMAQGKPKGATSTATKGRKRKSEEKDGEDNSLKFSLPAALKKLLIEDCELVTQGSKLAKLPKSPSVEEILQKYLETKTKPGDSLVEILNGLRSYFDKALPLMLLYKEERKQHVEVFANNTSTPSAVYGAEHFLRLFVKLPELLQYVNMEEEAASQLQQKLMDLLKFIQKNQSTFFHANADGLKFENK</sequence>
<dbReference type="Proteomes" id="UP000001514">
    <property type="component" value="Unassembled WGS sequence"/>
</dbReference>
<dbReference type="KEGG" id="smo:SELMODRAFT_270711"/>
<dbReference type="PROSITE" id="PS51640">
    <property type="entry name" value="MRG"/>
    <property type="match status" value="1"/>
</dbReference>
<dbReference type="PANTHER" id="PTHR10880">
    <property type="entry name" value="MORTALITY FACTOR 4-LIKE PROTEIN"/>
    <property type="match status" value="1"/>
</dbReference>
<keyword evidence="9" id="KW-1185">Reference proteome</keyword>
<dbReference type="SUPFAM" id="SSF54160">
    <property type="entry name" value="Chromo domain-like"/>
    <property type="match status" value="1"/>
</dbReference>
<feature type="domain" description="Chromo" evidence="7">
    <location>
        <begin position="38"/>
        <end position="91"/>
    </location>
</feature>
<dbReference type="EMBL" id="GL377575">
    <property type="protein sequence ID" value="EFJ30795.1"/>
    <property type="molecule type" value="Genomic_DNA"/>
</dbReference>
<keyword evidence="2" id="KW-0156">Chromatin regulator</keyword>
<dbReference type="SMART" id="SM00298">
    <property type="entry name" value="CHROMO"/>
    <property type="match status" value="1"/>
</dbReference>
<dbReference type="OrthoDB" id="124855at2759"/>
<dbReference type="InterPro" id="IPR038217">
    <property type="entry name" value="MRG_C_sf"/>
</dbReference>
<comment type="subcellular location">
    <subcellularLocation>
        <location evidence="1">Nucleus</location>
    </subcellularLocation>
</comment>
<gene>
    <name evidence="8" type="ORF">SELMODRAFT_270711</name>
</gene>
<dbReference type="InParanoid" id="D8RBH0"/>
<dbReference type="GO" id="GO:0006325">
    <property type="term" value="P:chromatin organization"/>
    <property type="evidence" value="ECO:0007669"/>
    <property type="project" value="UniProtKB-KW"/>
</dbReference>
<dbReference type="GO" id="GO:0005634">
    <property type="term" value="C:nucleus"/>
    <property type="evidence" value="ECO:0007669"/>
    <property type="project" value="UniProtKB-SubCell"/>
</dbReference>
<dbReference type="PIRSF" id="PIRSF038133">
    <property type="entry name" value="HAT_Nua4_EAF3/MRG15"/>
    <property type="match status" value="1"/>
</dbReference>
<dbReference type="Pfam" id="PF22732">
    <property type="entry name" value="MSL3_chromo-like"/>
    <property type="match status" value="1"/>
</dbReference>
<dbReference type="PANTHER" id="PTHR10880:SF15">
    <property type="entry name" value="MSL COMPLEX SUBUNIT 3"/>
    <property type="match status" value="1"/>
</dbReference>
<protein>
    <recommendedName>
        <fullName evidence="7">Chromo domain-containing protein</fullName>
    </recommendedName>
</protein>
<dbReference type="InterPro" id="IPR000953">
    <property type="entry name" value="Chromo/chromo_shadow_dom"/>
</dbReference>
<evidence type="ECO:0000256" key="3">
    <source>
        <dbReference type="ARBA" id="ARBA00023015"/>
    </source>
</evidence>
<dbReference type="STRING" id="88036.D8RBH0"/>
<evidence type="ECO:0000256" key="2">
    <source>
        <dbReference type="ARBA" id="ARBA00022853"/>
    </source>
</evidence>
<name>D8RBH0_SELML</name>
<dbReference type="Gene3D" id="2.30.30.140">
    <property type="match status" value="1"/>
</dbReference>
<evidence type="ECO:0000256" key="4">
    <source>
        <dbReference type="ARBA" id="ARBA00023163"/>
    </source>
</evidence>
<evidence type="ECO:0000259" key="7">
    <source>
        <dbReference type="SMART" id="SM00298"/>
    </source>
</evidence>
<dbReference type="HOGENOM" id="CLU_039566_1_0_1"/>
<dbReference type="OMA" id="CICHANT"/>
<evidence type="ECO:0000313" key="8">
    <source>
        <dbReference type="EMBL" id="EFJ30795.1"/>
    </source>
</evidence>
<feature type="region of interest" description="Disordered" evidence="6">
    <location>
        <begin position="91"/>
        <end position="131"/>
    </location>
</feature>
<proteinExistence type="predicted"/>
<evidence type="ECO:0000256" key="1">
    <source>
        <dbReference type="ARBA" id="ARBA00004123"/>
    </source>
</evidence>
<evidence type="ECO:0000256" key="5">
    <source>
        <dbReference type="ARBA" id="ARBA00023242"/>
    </source>
</evidence>
<keyword evidence="4" id="KW-0804">Transcription</keyword>
<reference evidence="8 9" key="1">
    <citation type="journal article" date="2011" name="Science">
        <title>The Selaginella genome identifies genetic changes associated with the evolution of vascular plants.</title>
        <authorList>
            <person name="Banks J.A."/>
            <person name="Nishiyama T."/>
            <person name="Hasebe M."/>
            <person name="Bowman J.L."/>
            <person name="Gribskov M."/>
            <person name="dePamphilis C."/>
            <person name="Albert V.A."/>
            <person name="Aono N."/>
            <person name="Aoyama T."/>
            <person name="Ambrose B.A."/>
            <person name="Ashton N.W."/>
            <person name="Axtell M.J."/>
            <person name="Barker E."/>
            <person name="Barker M.S."/>
            <person name="Bennetzen J.L."/>
            <person name="Bonawitz N.D."/>
            <person name="Chapple C."/>
            <person name="Cheng C."/>
            <person name="Correa L.G."/>
            <person name="Dacre M."/>
            <person name="DeBarry J."/>
            <person name="Dreyer I."/>
            <person name="Elias M."/>
            <person name="Engstrom E.M."/>
            <person name="Estelle M."/>
            <person name="Feng L."/>
            <person name="Finet C."/>
            <person name="Floyd S.K."/>
            <person name="Frommer W.B."/>
            <person name="Fujita T."/>
            <person name="Gramzow L."/>
            <person name="Gutensohn M."/>
            <person name="Harholt J."/>
            <person name="Hattori M."/>
            <person name="Heyl A."/>
            <person name="Hirai T."/>
            <person name="Hiwatashi Y."/>
            <person name="Ishikawa M."/>
            <person name="Iwata M."/>
            <person name="Karol K.G."/>
            <person name="Koehler B."/>
            <person name="Kolukisaoglu U."/>
            <person name="Kubo M."/>
            <person name="Kurata T."/>
            <person name="Lalonde S."/>
            <person name="Li K."/>
            <person name="Li Y."/>
            <person name="Litt A."/>
            <person name="Lyons E."/>
            <person name="Manning G."/>
            <person name="Maruyama T."/>
            <person name="Michael T.P."/>
            <person name="Mikami K."/>
            <person name="Miyazaki S."/>
            <person name="Morinaga S."/>
            <person name="Murata T."/>
            <person name="Mueller-Roeber B."/>
            <person name="Nelson D.R."/>
            <person name="Obara M."/>
            <person name="Oguri Y."/>
            <person name="Olmstead R.G."/>
            <person name="Onodera N."/>
            <person name="Petersen B.L."/>
            <person name="Pils B."/>
            <person name="Prigge M."/>
            <person name="Rensing S.A."/>
            <person name="Riano-Pachon D.M."/>
            <person name="Roberts A.W."/>
            <person name="Sato Y."/>
            <person name="Scheller H.V."/>
            <person name="Schulz B."/>
            <person name="Schulz C."/>
            <person name="Shakirov E.V."/>
            <person name="Shibagaki N."/>
            <person name="Shinohara N."/>
            <person name="Shippen D.E."/>
            <person name="Soerensen I."/>
            <person name="Sotooka R."/>
            <person name="Sugimoto N."/>
            <person name="Sugita M."/>
            <person name="Sumikawa N."/>
            <person name="Tanurdzic M."/>
            <person name="Theissen G."/>
            <person name="Ulvskov P."/>
            <person name="Wakazuki S."/>
            <person name="Weng J.K."/>
            <person name="Willats W.W."/>
            <person name="Wipf D."/>
            <person name="Wolf P.G."/>
            <person name="Yang L."/>
            <person name="Zimmer A.D."/>
            <person name="Zhu Q."/>
            <person name="Mitros T."/>
            <person name="Hellsten U."/>
            <person name="Loque D."/>
            <person name="Otillar R."/>
            <person name="Salamov A."/>
            <person name="Schmutz J."/>
            <person name="Shapiro H."/>
            <person name="Lindquist E."/>
            <person name="Lucas S."/>
            <person name="Rokhsar D."/>
            <person name="Grigoriev I.V."/>
        </authorList>
    </citation>
    <scope>NUCLEOTIDE SEQUENCE [LARGE SCALE GENOMIC DNA]</scope>
</reference>
<organism evidence="9">
    <name type="scientific">Selaginella moellendorffii</name>
    <name type="common">Spikemoss</name>
    <dbReference type="NCBI Taxonomy" id="88036"/>
    <lineage>
        <taxon>Eukaryota</taxon>
        <taxon>Viridiplantae</taxon>
        <taxon>Streptophyta</taxon>
        <taxon>Embryophyta</taxon>
        <taxon>Tracheophyta</taxon>
        <taxon>Lycopodiopsida</taxon>
        <taxon>Selaginellales</taxon>
        <taxon>Selaginellaceae</taxon>
        <taxon>Selaginella</taxon>
    </lineage>
</organism>
<dbReference type="Gene3D" id="1.10.274.30">
    <property type="entry name" value="MRG domain"/>
    <property type="match status" value="1"/>
</dbReference>